<reference evidence="1 2" key="1">
    <citation type="submission" date="2016-11" db="EMBL/GenBank/DDBJ databases">
        <authorList>
            <person name="Jaros S."/>
            <person name="Januszkiewicz K."/>
            <person name="Wedrychowicz H."/>
        </authorList>
    </citation>
    <scope>NUCLEOTIDE SEQUENCE [LARGE SCALE GENOMIC DNA]</scope>
    <source>
        <strain evidence="1 2">DSM 19436</strain>
    </source>
</reference>
<dbReference type="AlphaFoldDB" id="A0A1M5G7G3"/>
<name>A0A1M5G7G3_9HYPH</name>
<gene>
    <name evidence="1" type="ORF">SAMN02745157_3307</name>
</gene>
<dbReference type="OrthoDB" id="8454475at2"/>
<proteinExistence type="predicted"/>
<sequence>MAIKPGTLDDFSASMAEAIEQSLNTSLIADGLPGLPMEDTPERRDRRRLFVAIARGVIGHLKAQQASMVVHYDDDGVSRTTSVTLGTTGI</sequence>
<dbReference type="STRING" id="1122133.SAMN02745157_3307"/>
<evidence type="ECO:0000313" key="1">
    <source>
        <dbReference type="EMBL" id="SHF99685.1"/>
    </source>
</evidence>
<dbReference type="Proteomes" id="UP000184485">
    <property type="component" value="Unassembled WGS sequence"/>
</dbReference>
<dbReference type="EMBL" id="FQUP01000003">
    <property type="protein sequence ID" value="SHF99685.1"/>
    <property type="molecule type" value="Genomic_DNA"/>
</dbReference>
<keyword evidence="2" id="KW-1185">Reference proteome</keyword>
<evidence type="ECO:0000313" key="2">
    <source>
        <dbReference type="Proteomes" id="UP000184485"/>
    </source>
</evidence>
<protein>
    <submittedName>
        <fullName evidence="1">Uncharacterized protein</fullName>
    </submittedName>
</protein>
<accession>A0A1M5G7G3</accession>
<dbReference type="RefSeq" id="WP_073054801.1">
    <property type="nucleotide sequence ID" value="NZ_FQUP01000003.1"/>
</dbReference>
<organism evidence="1 2">
    <name type="scientific">Kaistia soli DSM 19436</name>
    <dbReference type="NCBI Taxonomy" id="1122133"/>
    <lineage>
        <taxon>Bacteria</taxon>
        <taxon>Pseudomonadati</taxon>
        <taxon>Pseudomonadota</taxon>
        <taxon>Alphaproteobacteria</taxon>
        <taxon>Hyphomicrobiales</taxon>
        <taxon>Kaistiaceae</taxon>
        <taxon>Kaistia</taxon>
    </lineage>
</organism>